<dbReference type="EMBL" id="AJJU01000002">
    <property type="protein sequence ID" value="EID76858.1"/>
    <property type="molecule type" value="Genomic_DNA"/>
</dbReference>
<evidence type="ECO:0000259" key="9">
    <source>
        <dbReference type="Pfam" id="PF07715"/>
    </source>
</evidence>
<evidence type="ECO:0000256" key="1">
    <source>
        <dbReference type="ARBA" id="ARBA00004571"/>
    </source>
</evidence>
<dbReference type="Pfam" id="PF13715">
    <property type="entry name" value="CarbopepD_reg_2"/>
    <property type="match status" value="1"/>
</dbReference>
<dbReference type="RefSeq" id="WP_008237057.1">
    <property type="nucleotide sequence ID" value="NZ_AJJU01000002.1"/>
</dbReference>
<proteinExistence type="inferred from homology"/>
<reference evidence="10 11" key="1">
    <citation type="journal article" date="2012" name="J. Bacteriol.">
        <title>Genome Sequence of the Halotolerant Bacterium Imtechella halotolerans K1T.</title>
        <authorList>
            <person name="Kumar S."/>
            <person name="Vikram S."/>
            <person name="Subramanian S."/>
            <person name="Raghava G.P."/>
            <person name="Pinnaka A.K."/>
        </authorList>
    </citation>
    <scope>NUCLEOTIDE SEQUENCE [LARGE SCALE GENOMIC DNA]</scope>
    <source>
        <strain evidence="10 11">K1</strain>
    </source>
</reference>
<feature type="signal peptide" evidence="8">
    <location>
        <begin position="1"/>
        <end position="20"/>
    </location>
</feature>
<dbReference type="InterPro" id="IPR039426">
    <property type="entry name" value="TonB-dep_rcpt-like"/>
</dbReference>
<dbReference type="STRING" id="946077.W5A_02505"/>
<accession>I0WKE2</accession>
<dbReference type="SUPFAM" id="SSF49464">
    <property type="entry name" value="Carboxypeptidase regulatory domain-like"/>
    <property type="match status" value="1"/>
</dbReference>
<evidence type="ECO:0000256" key="3">
    <source>
        <dbReference type="ARBA" id="ARBA00022452"/>
    </source>
</evidence>
<comment type="similarity">
    <text evidence="7">Belongs to the TonB-dependent receptor family.</text>
</comment>
<dbReference type="Gene3D" id="2.40.170.20">
    <property type="entry name" value="TonB-dependent receptor, beta-barrel domain"/>
    <property type="match status" value="1"/>
</dbReference>
<evidence type="ECO:0000313" key="11">
    <source>
        <dbReference type="Proteomes" id="UP000005938"/>
    </source>
</evidence>
<dbReference type="SUPFAM" id="SSF56935">
    <property type="entry name" value="Porins"/>
    <property type="match status" value="1"/>
</dbReference>
<dbReference type="PATRIC" id="fig|946077.3.peg.509"/>
<comment type="subcellular location">
    <subcellularLocation>
        <location evidence="1 7">Cell outer membrane</location>
        <topology evidence="1 7">Multi-pass membrane protein</topology>
    </subcellularLocation>
</comment>
<name>I0WKE2_9FLAO</name>
<dbReference type="InterPro" id="IPR023997">
    <property type="entry name" value="TonB-dep_OMP_SusC/RagA_CS"/>
</dbReference>
<dbReference type="InterPro" id="IPR008969">
    <property type="entry name" value="CarboxyPept-like_regulatory"/>
</dbReference>
<evidence type="ECO:0000256" key="4">
    <source>
        <dbReference type="ARBA" id="ARBA00022692"/>
    </source>
</evidence>
<dbReference type="Gene3D" id="2.170.130.10">
    <property type="entry name" value="TonB-dependent receptor, plug domain"/>
    <property type="match status" value="1"/>
</dbReference>
<keyword evidence="2 7" id="KW-0813">Transport</keyword>
<dbReference type="FunFam" id="2.60.40.1120:FF:000003">
    <property type="entry name" value="Outer membrane protein Omp121"/>
    <property type="match status" value="1"/>
</dbReference>
<gene>
    <name evidence="10" type="ORF">W5A_02505</name>
</gene>
<protein>
    <recommendedName>
        <fullName evidence="9">TonB-dependent receptor plug domain-containing protein</fullName>
    </recommendedName>
</protein>
<feature type="domain" description="TonB-dependent receptor plug" evidence="9">
    <location>
        <begin position="114"/>
        <end position="222"/>
    </location>
</feature>
<keyword evidence="4 7" id="KW-0812">Transmembrane</keyword>
<dbReference type="GO" id="GO:0009279">
    <property type="term" value="C:cell outer membrane"/>
    <property type="evidence" value="ECO:0007669"/>
    <property type="project" value="UniProtKB-SubCell"/>
</dbReference>
<keyword evidence="3 7" id="KW-1134">Transmembrane beta strand</keyword>
<evidence type="ECO:0000256" key="5">
    <source>
        <dbReference type="ARBA" id="ARBA00023136"/>
    </source>
</evidence>
<dbReference type="AlphaFoldDB" id="I0WKE2"/>
<dbReference type="Proteomes" id="UP000005938">
    <property type="component" value="Unassembled WGS sequence"/>
</dbReference>
<feature type="chain" id="PRO_5003635336" description="TonB-dependent receptor plug domain-containing protein" evidence="8">
    <location>
        <begin position="21"/>
        <end position="1019"/>
    </location>
</feature>
<keyword evidence="11" id="KW-1185">Reference proteome</keyword>
<dbReference type="NCBIfam" id="TIGR04056">
    <property type="entry name" value="OMP_RagA_SusC"/>
    <property type="match status" value="1"/>
</dbReference>
<dbReference type="OrthoDB" id="9768177at2"/>
<comment type="caution">
    <text evidence="10">The sequence shown here is derived from an EMBL/GenBank/DDBJ whole genome shotgun (WGS) entry which is preliminary data.</text>
</comment>
<dbReference type="PROSITE" id="PS52016">
    <property type="entry name" value="TONB_DEPENDENT_REC_3"/>
    <property type="match status" value="1"/>
</dbReference>
<dbReference type="Pfam" id="PF07715">
    <property type="entry name" value="Plug"/>
    <property type="match status" value="1"/>
</dbReference>
<dbReference type="InterPro" id="IPR023996">
    <property type="entry name" value="TonB-dep_OMP_SusC/RagA"/>
</dbReference>
<dbReference type="InterPro" id="IPR036942">
    <property type="entry name" value="Beta-barrel_TonB_sf"/>
</dbReference>
<evidence type="ECO:0000313" key="10">
    <source>
        <dbReference type="EMBL" id="EID76858.1"/>
    </source>
</evidence>
<evidence type="ECO:0000256" key="2">
    <source>
        <dbReference type="ARBA" id="ARBA00022448"/>
    </source>
</evidence>
<organism evidence="10 11">
    <name type="scientific">Imtechella halotolerans K1</name>
    <dbReference type="NCBI Taxonomy" id="946077"/>
    <lineage>
        <taxon>Bacteria</taxon>
        <taxon>Pseudomonadati</taxon>
        <taxon>Bacteroidota</taxon>
        <taxon>Flavobacteriia</taxon>
        <taxon>Flavobacteriales</taxon>
        <taxon>Flavobacteriaceae</taxon>
        <taxon>Imtechella</taxon>
    </lineage>
</organism>
<dbReference type="InterPro" id="IPR012910">
    <property type="entry name" value="Plug_dom"/>
</dbReference>
<keyword evidence="8" id="KW-0732">Signal</keyword>
<sequence>MKNYLLIIFSFFLFQQVATAQTLTVKGIVTDEQTGELIPGANVLIKGTSKGVATDFDGNYSISANPKDILVISYLGYKTIEIPINGKSTINILLSIDASQLDEVIVVGYGTQKKENLTGAVSSIKTAEIEGKSTTSLTNALQGVAPGITVISRPGNVGNDLGSINVRGRGNLGASSPLYIVDGIPVSAGDFQRISPSDVESLSVLKDAAAAAIYGSRAAYGVFIVTTKKGKEGKANYTYNSYFGWQSATFLPKKTNSLEYATLLNEANVNAGKAPVYSNEELGIIREGSNPDLYPNNNWYDMVYRSSAPMTEHNISVSGGGDTRYYVSGSLFDQASLIPGTSLRRYNIRANTERDFGDSFTLGTNISFVQEDIERQGNFSVTDLDRMTPLTVGKHSDGTWGSITGGKVSSVLAENNPLRKIAEYGWEKRQKSTLIGSINATLKLTSDISVKGILSYKTYNEERNTFDNEVGAVIDYFTKEPINSTRKSPNRLDVRWDKDNTFMAQAFATYDKLINEKHDIKLMIGTQYETSSYKYLGASRKNFPSNNLGAIDGGSNSAENLSNGGLIEEQAFLSQFGRVNYNLNNKYLFEANIRFDQSSKFNSDNRLGVFPSFSAAWRLSQEDYFNNIEWLSDLKLRGSWGELGYVNNVGFYDYYDALGTGTATITGGNRIDGVWPYRQANPNLGWETVTMTNIGVDASFFQNAFSVQVDAYNKVTSDILLEVPMPLELGLAEGNSDVIISQNAGKITNKGIEAMLSYRGEINDFRYTISGNVSKIWNEITDLKGNDNQISGKWINKVGESIGSFYMYEADGIFTSQEEIDAHAVQSNATKPGDIRYKDLNGDGVINGNDRKIIGNDVPYFTYGLSLNASYKGFDLNIQGQGVADVKVYLDSEASQAFFNGAGAKKYHLDRWTADNPSANASYPRLLPSGENKHNQVLSSFWLYNASYFRIKNLALGYTIPANVTEKYGVDKLRFFVSGTNLFTSRSDKRLDDFDPEFPSSRGSYPVMKVMSLGLNVNF</sequence>
<evidence type="ECO:0000256" key="6">
    <source>
        <dbReference type="ARBA" id="ARBA00023237"/>
    </source>
</evidence>
<dbReference type="Gene3D" id="2.60.40.1120">
    <property type="entry name" value="Carboxypeptidase-like, regulatory domain"/>
    <property type="match status" value="1"/>
</dbReference>
<dbReference type="NCBIfam" id="TIGR04057">
    <property type="entry name" value="SusC_RagA_signa"/>
    <property type="match status" value="1"/>
</dbReference>
<keyword evidence="6 7" id="KW-0998">Cell outer membrane</keyword>
<dbReference type="eggNOG" id="COG4771">
    <property type="taxonomic scope" value="Bacteria"/>
</dbReference>
<dbReference type="InterPro" id="IPR037066">
    <property type="entry name" value="Plug_dom_sf"/>
</dbReference>
<evidence type="ECO:0000256" key="7">
    <source>
        <dbReference type="PROSITE-ProRule" id="PRU01360"/>
    </source>
</evidence>
<keyword evidence="5 7" id="KW-0472">Membrane</keyword>
<evidence type="ECO:0000256" key="8">
    <source>
        <dbReference type="SAM" id="SignalP"/>
    </source>
</evidence>